<evidence type="ECO:0000256" key="1">
    <source>
        <dbReference type="SAM" id="MobiDB-lite"/>
    </source>
</evidence>
<sequence length="30" mass="2989">GNGRGEQGTLSIPNEEAAAAHQGESLPARA</sequence>
<gene>
    <name evidence="2" type="ORF">TSPGSL018_7469</name>
</gene>
<feature type="region of interest" description="Disordered" evidence="1">
    <location>
        <begin position="1"/>
        <end position="30"/>
    </location>
</feature>
<reference evidence="2" key="1">
    <citation type="submission" date="2014-05" db="EMBL/GenBank/DDBJ databases">
        <title>The transcriptome of the halophilic microalga Tetraselmis sp. GSL018 isolated from the Great Salt Lake, Utah.</title>
        <authorList>
            <person name="Jinkerson R.E."/>
            <person name="D'Adamo S."/>
            <person name="Posewitz M.C."/>
        </authorList>
    </citation>
    <scope>NUCLEOTIDE SEQUENCE</scope>
    <source>
        <strain evidence="2">GSL018</strain>
    </source>
</reference>
<organism evidence="2">
    <name type="scientific">Tetraselmis sp. GSL018</name>
    <dbReference type="NCBI Taxonomy" id="582737"/>
    <lineage>
        <taxon>Eukaryota</taxon>
        <taxon>Viridiplantae</taxon>
        <taxon>Chlorophyta</taxon>
        <taxon>core chlorophytes</taxon>
        <taxon>Chlorodendrophyceae</taxon>
        <taxon>Chlorodendrales</taxon>
        <taxon>Chlorodendraceae</taxon>
        <taxon>Tetraselmis</taxon>
    </lineage>
</organism>
<dbReference type="EMBL" id="GBEZ01017339">
    <property type="protein sequence ID" value="JAC68987.1"/>
    <property type="molecule type" value="Transcribed_RNA"/>
</dbReference>
<evidence type="ECO:0000313" key="2">
    <source>
        <dbReference type="EMBL" id="JAC68987.1"/>
    </source>
</evidence>
<protein>
    <submittedName>
        <fullName evidence="2">Uncharacterized protein</fullName>
    </submittedName>
</protein>
<name>A0A061R7R9_9CHLO</name>
<proteinExistence type="predicted"/>
<accession>A0A061R7R9</accession>
<dbReference type="AlphaFoldDB" id="A0A061R7R9"/>
<feature type="non-terminal residue" evidence="2">
    <location>
        <position position="1"/>
    </location>
</feature>